<sequence length="85" mass="9300">MDPFRGGARWQSRRADAALRPRPPRLRTPRSEDASLNTGAARGRPPFDVLPAWYGRDEHAGGAPEGILRTEGRLRSPAAGFNHGN</sequence>
<evidence type="ECO:0000256" key="1">
    <source>
        <dbReference type="SAM" id="MobiDB-lite"/>
    </source>
</evidence>
<proteinExistence type="predicted"/>
<organism evidence="2 3">
    <name type="scientific">Pleurodeles waltl</name>
    <name type="common">Iberian ribbed newt</name>
    <dbReference type="NCBI Taxonomy" id="8319"/>
    <lineage>
        <taxon>Eukaryota</taxon>
        <taxon>Metazoa</taxon>
        <taxon>Chordata</taxon>
        <taxon>Craniata</taxon>
        <taxon>Vertebrata</taxon>
        <taxon>Euteleostomi</taxon>
        <taxon>Amphibia</taxon>
        <taxon>Batrachia</taxon>
        <taxon>Caudata</taxon>
        <taxon>Salamandroidea</taxon>
        <taxon>Salamandridae</taxon>
        <taxon>Pleurodelinae</taxon>
        <taxon>Pleurodeles</taxon>
    </lineage>
</organism>
<name>A0AAV7RDP5_PLEWA</name>
<protein>
    <submittedName>
        <fullName evidence="2">Uncharacterized protein</fullName>
    </submittedName>
</protein>
<feature type="region of interest" description="Disordered" evidence="1">
    <location>
        <begin position="1"/>
        <end position="46"/>
    </location>
</feature>
<accession>A0AAV7RDP5</accession>
<evidence type="ECO:0000313" key="3">
    <source>
        <dbReference type="Proteomes" id="UP001066276"/>
    </source>
</evidence>
<comment type="caution">
    <text evidence="2">The sequence shown here is derived from an EMBL/GenBank/DDBJ whole genome shotgun (WGS) entry which is preliminary data.</text>
</comment>
<keyword evidence="3" id="KW-1185">Reference proteome</keyword>
<evidence type="ECO:0000313" key="2">
    <source>
        <dbReference type="EMBL" id="KAJ1149344.1"/>
    </source>
</evidence>
<feature type="region of interest" description="Disordered" evidence="1">
    <location>
        <begin position="58"/>
        <end position="85"/>
    </location>
</feature>
<gene>
    <name evidence="2" type="ORF">NDU88_002154</name>
</gene>
<dbReference type="Proteomes" id="UP001066276">
    <property type="component" value="Chromosome 5"/>
</dbReference>
<dbReference type="EMBL" id="JANPWB010000009">
    <property type="protein sequence ID" value="KAJ1149344.1"/>
    <property type="molecule type" value="Genomic_DNA"/>
</dbReference>
<reference evidence="2" key="1">
    <citation type="journal article" date="2022" name="bioRxiv">
        <title>Sequencing and chromosome-scale assembly of the giantPleurodeles waltlgenome.</title>
        <authorList>
            <person name="Brown T."/>
            <person name="Elewa A."/>
            <person name="Iarovenko S."/>
            <person name="Subramanian E."/>
            <person name="Araus A.J."/>
            <person name="Petzold A."/>
            <person name="Susuki M."/>
            <person name="Suzuki K.-i.T."/>
            <person name="Hayashi T."/>
            <person name="Toyoda A."/>
            <person name="Oliveira C."/>
            <person name="Osipova E."/>
            <person name="Leigh N.D."/>
            <person name="Simon A."/>
            <person name="Yun M.H."/>
        </authorList>
    </citation>
    <scope>NUCLEOTIDE SEQUENCE</scope>
    <source>
        <strain evidence="2">20211129_DDA</strain>
        <tissue evidence="2">Liver</tissue>
    </source>
</reference>
<dbReference type="AlphaFoldDB" id="A0AAV7RDP5"/>